<feature type="signal peptide" evidence="1">
    <location>
        <begin position="1"/>
        <end position="24"/>
    </location>
</feature>
<dbReference type="PANTHER" id="PTHR13174">
    <property type="entry name" value="D-GLUCURONYL C5-EPIMERASE"/>
    <property type="match status" value="1"/>
</dbReference>
<dbReference type="GO" id="GO:0047464">
    <property type="term" value="F:heparosan-N-sulfate-glucuronate 5-epimerase activity"/>
    <property type="evidence" value="ECO:0007669"/>
    <property type="project" value="UniProtKB-EC"/>
</dbReference>
<name>A0A1B0GJF8_LUTLO</name>
<dbReference type="EMBL" id="AJWK01020254">
    <property type="status" value="NOT_ANNOTATED_CDS"/>
    <property type="molecule type" value="Genomic_DNA"/>
</dbReference>
<feature type="domain" description="D-glucuronyl C5-epimerase C-terminal" evidence="2">
    <location>
        <begin position="45"/>
        <end position="154"/>
    </location>
</feature>
<keyword evidence="1" id="KW-0732">Signal</keyword>
<dbReference type="VEuPathDB" id="VectorBase:LLOJ006273"/>
<dbReference type="EMBL" id="AJWK01020253">
    <property type="status" value="NOT_ANNOTATED_CDS"/>
    <property type="molecule type" value="Genomic_DNA"/>
</dbReference>
<dbReference type="Pfam" id="PF06662">
    <property type="entry name" value="C5-epim_C"/>
    <property type="match status" value="1"/>
</dbReference>
<proteinExistence type="predicted"/>
<protein>
    <recommendedName>
        <fullName evidence="2">D-glucuronyl C5-epimerase C-terminal domain-containing protein</fullName>
    </recommendedName>
</protein>
<dbReference type="GO" id="GO:0030210">
    <property type="term" value="P:heparin proteoglycan biosynthetic process"/>
    <property type="evidence" value="ECO:0007669"/>
    <property type="project" value="UniProtKB-UniPathway"/>
</dbReference>
<dbReference type="InterPro" id="IPR039721">
    <property type="entry name" value="C5-epimerase"/>
</dbReference>
<reference evidence="3" key="1">
    <citation type="submission" date="2020-05" db="UniProtKB">
        <authorList>
            <consortium name="EnsemblMetazoa"/>
        </authorList>
    </citation>
    <scope>IDENTIFICATION</scope>
    <source>
        <strain evidence="3">Jacobina</strain>
    </source>
</reference>
<dbReference type="GO" id="GO:0005794">
    <property type="term" value="C:Golgi apparatus"/>
    <property type="evidence" value="ECO:0007669"/>
    <property type="project" value="TreeGrafter"/>
</dbReference>
<organism evidence="3 4">
    <name type="scientific">Lutzomyia longipalpis</name>
    <name type="common">Sand fly</name>
    <dbReference type="NCBI Taxonomy" id="7200"/>
    <lineage>
        <taxon>Eukaryota</taxon>
        <taxon>Metazoa</taxon>
        <taxon>Ecdysozoa</taxon>
        <taxon>Arthropoda</taxon>
        <taxon>Hexapoda</taxon>
        <taxon>Insecta</taxon>
        <taxon>Pterygota</taxon>
        <taxon>Neoptera</taxon>
        <taxon>Endopterygota</taxon>
        <taxon>Diptera</taxon>
        <taxon>Nematocera</taxon>
        <taxon>Psychodoidea</taxon>
        <taxon>Psychodidae</taxon>
        <taxon>Lutzomyia</taxon>
        <taxon>Lutzomyia</taxon>
    </lineage>
</organism>
<dbReference type="AlphaFoldDB" id="A0A1B0GJF8"/>
<evidence type="ECO:0000313" key="4">
    <source>
        <dbReference type="Proteomes" id="UP000092461"/>
    </source>
</evidence>
<dbReference type="EnsemblMetazoa" id="LLOJ006273-RA">
    <property type="protein sequence ID" value="LLOJ006273-PA"/>
    <property type="gene ID" value="LLOJ006273"/>
</dbReference>
<feature type="chain" id="PRO_5008408381" description="D-glucuronyl C5-epimerase C-terminal domain-containing protein" evidence="1">
    <location>
        <begin position="25"/>
        <end position="157"/>
    </location>
</feature>
<evidence type="ECO:0000256" key="1">
    <source>
        <dbReference type="SAM" id="SignalP"/>
    </source>
</evidence>
<evidence type="ECO:0000259" key="2">
    <source>
        <dbReference type="Pfam" id="PF06662"/>
    </source>
</evidence>
<dbReference type="PANTHER" id="PTHR13174:SF3">
    <property type="entry name" value="D-GLUCURONYL C5-EPIMERASE"/>
    <property type="match status" value="1"/>
</dbReference>
<dbReference type="InterPro" id="IPR010598">
    <property type="entry name" value="C5-epim_C"/>
</dbReference>
<dbReference type="GO" id="GO:0015012">
    <property type="term" value="P:heparan sulfate proteoglycan biosynthetic process"/>
    <property type="evidence" value="ECO:0007669"/>
    <property type="project" value="InterPro"/>
</dbReference>
<dbReference type="VEuPathDB" id="VectorBase:LLONM1_003380"/>
<keyword evidence="4" id="KW-1185">Reference proteome</keyword>
<dbReference type="Proteomes" id="UP000092461">
    <property type="component" value="Unassembled WGS sequence"/>
</dbReference>
<sequence>MMRLNLKFILGLLCLLVLVTFSLWTQCGDSALGRSLVPKWDQRSYAEYPTSPPSFVLNGFIYSLLGLYDLNCTAPQGHSAEAGVLFDQGMTSLKHMLLLYDTGSGTSYDLRHFTLGISPNLARWDYHATHVNQLLLLATIDRDPIIEQTAKRWQGYM</sequence>
<accession>A0A1B0GJF8</accession>
<dbReference type="UniPathway" id="UPA00862"/>
<evidence type="ECO:0000313" key="3">
    <source>
        <dbReference type="EnsemblMetazoa" id="LLOJ006273-PA"/>
    </source>
</evidence>